<proteinExistence type="predicted"/>
<evidence type="ECO:0000313" key="3">
    <source>
        <dbReference type="EMBL" id="AYQ54817.1"/>
    </source>
</evidence>
<feature type="domain" description="Peptidase C45 hydrolase" evidence="2">
    <location>
        <begin position="166"/>
        <end position="375"/>
    </location>
</feature>
<dbReference type="SUPFAM" id="SSF56235">
    <property type="entry name" value="N-terminal nucleophile aminohydrolases (Ntn hydrolases)"/>
    <property type="match status" value="1"/>
</dbReference>
<dbReference type="InterPro" id="IPR005079">
    <property type="entry name" value="Peptidase_C45_hydrolase"/>
</dbReference>
<protein>
    <recommendedName>
        <fullName evidence="2">Peptidase C45 hydrolase domain-containing protein</fullName>
    </recommendedName>
</protein>
<dbReference type="InterPro" id="IPR052193">
    <property type="entry name" value="Peptidase_C59"/>
</dbReference>
<dbReference type="Pfam" id="PF03417">
    <property type="entry name" value="AAT"/>
    <property type="match status" value="1"/>
</dbReference>
<feature type="region of interest" description="Disordered" evidence="1">
    <location>
        <begin position="1"/>
        <end position="28"/>
    </location>
</feature>
<dbReference type="EMBL" id="CP017686">
    <property type="protein sequence ID" value="AYQ54817.1"/>
    <property type="molecule type" value="Genomic_DNA"/>
</dbReference>
<dbReference type="Gene3D" id="3.60.60.10">
    <property type="entry name" value="Penicillin V Acylase, Chain A"/>
    <property type="match status" value="1"/>
</dbReference>
<dbReference type="AlphaFoldDB" id="A0A3G3IG59"/>
<dbReference type="InterPro" id="IPR029055">
    <property type="entry name" value="Ntn_hydrolases_N"/>
</dbReference>
<organism evidence="3 4">
    <name type="scientific">Methanomethylophilus alvi</name>
    <dbReference type="NCBI Taxonomy" id="1291540"/>
    <lineage>
        <taxon>Archaea</taxon>
        <taxon>Methanobacteriati</taxon>
        <taxon>Thermoplasmatota</taxon>
        <taxon>Thermoplasmata</taxon>
        <taxon>Methanomassiliicoccales</taxon>
        <taxon>Methanomethylophilaceae</taxon>
        <taxon>Methanomethylophilus</taxon>
    </lineage>
</organism>
<dbReference type="GeneID" id="41321446"/>
<evidence type="ECO:0000259" key="2">
    <source>
        <dbReference type="Pfam" id="PF03417"/>
    </source>
</evidence>
<dbReference type="RefSeq" id="WP_015504544.1">
    <property type="nucleotide sequence ID" value="NZ_CAYARL010000028.1"/>
</dbReference>
<name>A0A3G3IG59_9ARCH</name>
<feature type="compositionally biased region" description="Low complexity" evidence="1">
    <location>
        <begin position="7"/>
        <end position="19"/>
    </location>
</feature>
<gene>
    <name evidence="3" type="ORF">BKD89_03225</name>
</gene>
<reference evidence="3 4" key="1">
    <citation type="submission" date="2016-10" db="EMBL/GenBank/DDBJ databases">
        <title>Complete genome of the TMA-utilizing, human hosted archaeon Methanomethylophilus alvus Gen. nov, sp. nov., strain Mx-05, derived from a pure culture.</title>
        <authorList>
            <person name="Brugere J.-F."/>
            <person name="Ben Hania W."/>
            <person name="Chaudhary P.P."/>
            <person name="Gaci N."/>
            <person name="Borrel G."/>
            <person name="Cao Van Tuat L."/>
            <person name="Fardeau M.-L."/>
            <person name="Harris H.M.B."/>
            <person name="O'Toole P.W."/>
            <person name="Ollivier B."/>
        </authorList>
    </citation>
    <scope>NUCLEOTIDE SEQUENCE [LARGE SCALE GENOMIC DNA]</scope>
    <source>
        <strain evidence="3 4">Mx-05</strain>
    </source>
</reference>
<evidence type="ECO:0000256" key="1">
    <source>
        <dbReference type="SAM" id="MobiDB-lite"/>
    </source>
</evidence>
<dbReference type="Proteomes" id="UP000273278">
    <property type="component" value="Chromosome"/>
</dbReference>
<dbReference type="PANTHER" id="PTHR35527:SF2">
    <property type="entry name" value="HYDROLASE"/>
    <property type="match status" value="1"/>
</dbReference>
<dbReference type="PANTHER" id="PTHR35527">
    <property type="entry name" value="CHOLOYLGLYCINE HYDROLASE"/>
    <property type="match status" value="1"/>
</dbReference>
<evidence type="ECO:0000313" key="4">
    <source>
        <dbReference type="Proteomes" id="UP000273278"/>
    </source>
</evidence>
<sequence length="386" mass="42303">MDKKTETAPSSGSTGPSGADRGPGNPHSFEWLTDEMSASLDTVHRVDKEGFLYEMDCSYDYYGNPYITSLMEKFGVYDAGCSAFVTFNETGDSVLTARNYDYRHTDAAGGYTGLNVAIHCAPDGRYRSVAIADAYWLDSDNATFSAGVLDDGRTDTSMLVMLPYVCVDGINEKGLTVSILKLDVKEGESSVDQKDAGKISIGHSVLTRYILDGCATVDEAVAMAGDYNIKGVFGMDFHIFVTDSTGASAVLEWRYNKLCVTKVDAVSNFYSGFDDAEDYYKNGVLMENVVRLENSVKEYKYGFGHGYHRLTGIVSALERYIDFSREDRAAKMTGEQAMRILSVAAQDPGTEATSMTQYSAVYDSKSLSATVCMHQDYGSVFRITLD</sequence>
<accession>A0A3G3IG59</accession>